<dbReference type="InterPro" id="IPR011333">
    <property type="entry name" value="SKP1/BTB/POZ_sf"/>
</dbReference>
<evidence type="ECO:0000256" key="1">
    <source>
        <dbReference type="ARBA" id="ARBA00004906"/>
    </source>
</evidence>
<comment type="pathway">
    <text evidence="1">Protein modification; protein ubiquitination.</text>
</comment>
<accession>A0A9Q1JJL5</accession>
<dbReference type="Pfam" id="PF00651">
    <property type="entry name" value="BTB"/>
    <property type="match status" value="1"/>
</dbReference>
<dbReference type="SUPFAM" id="SSF54695">
    <property type="entry name" value="POZ domain"/>
    <property type="match status" value="1"/>
</dbReference>
<organism evidence="3 4">
    <name type="scientific">Carnegiea gigantea</name>
    <dbReference type="NCBI Taxonomy" id="171969"/>
    <lineage>
        <taxon>Eukaryota</taxon>
        <taxon>Viridiplantae</taxon>
        <taxon>Streptophyta</taxon>
        <taxon>Embryophyta</taxon>
        <taxon>Tracheophyta</taxon>
        <taxon>Spermatophyta</taxon>
        <taxon>Magnoliopsida</taxon>
        <taxon>eudicotyledons</taxon>
        <taxon>Gunneridae</taxon>
        <taxon>Pentapetalae</taxon>
        <taxon>Caryophyllales</taxon>
        <taxon>Cactineae</taxon>
        <taxon>Cactaceae</taxon>
        <taxon>Cactoideae</taxon>
        <taxon>Echinocereeae</taxon>
        <taxon>Carnegiea</taxon>
    </lineage>
</organism>
<dbReference type="PANTHER" id="PTHR31060:SF30">
    <property type="entry name" value="OS07G0668800 PROTEIN"/>
    <property type="match status" value="1"/>
</dbReference>
<dbReference type="AlphaFoldDB" id="A0A9Q1JJL5"/>
<dbReference type="InterPro" id="IPR038920">
    <property type="entry name" value="At3g05675-like"/>
</dbReference>
<dbReference type="EMBL" id="JAKOGI010002796">
    <property type="protein sequence ID" value="KAJ8421308.1"/>
    <property type="molecule type" value="Genomic_DNA"/>
</dbReference>
<dbReference type="PANTHER" id="PTHR31060">
    <property type="entry name" value="OSJNBA0011J08.25 PROTEIN-RELATED"/>
    <property type="match status" value="1"/>
</dbReference>
<evidence type="ECO:0000313" key="3">
    <source>
        <dbReference type="EMBL" id="KAJ8421308.1"/>
    </source>
</evidence>
<name>A0A9Q1JJL5_9CARY</name>
<dbReference type="Gene3D" id="3.30.710.10">
    <property type="entry name" value="Potassium Channel Kv1.1, Chain A"/>
    <property type="match status" value="1"/>
</dbReference>
<comment type="caution">
    <text evidence="3">The sequence shown here is derived from an EMBL/GenBank/DDBJ whole genome shotgun (WGS) entry which is preliminary data.</text>
</comment>
<feature type="domain" description="BTB" evidence="2">
    <location>
        <begin position="61"/>
        <end position="131"/>
    </location>
</feature>
<sequence length="477" mass="53715">MIGYFNIESCCIIEWRILNSPTLPPNSCFFWFVMTHDLCCEILAMGNGTDIPFRLGDRSTSDVVVRLRTLEGRDEWLYCHSSVLTEKSKYFADRLSDTWPTCQILDARSCVEVYCQECDFDYSITLLRLLYVVSDSLISESWHGVRNALGILRVAVELGCPRIVSSCVEYLEAIPWEEGEEEAILRTIPPMGPTASPVLARLQPVDLALILRIFLSALRFATSSPPSSLHDLKCSAQEQLEYMLNEDDDVPLVPACDEIKFEVRESMKKLLSRFSVLVDSLLNEPKQAHFDAEKCDSLRSYLSDLSWACQISSKLEIMRDLVNSWSELSDAVLKIVEQASSKVETLGIKLKVLEVAAKVLEAVGYGNVIMPTAKRLQMVKLWLPFARATKPAIDAPSTGTEQENLGLKVDCEMWQTIESAFVSIILALPSEDQAEILTEWLGNQHINYPDLTEAFEVWCYRSKVAKKRLASFGAPLV</sequence>
<dbReference type="OrthoDB" id="1883777at2759"/>
<evidence type="ECO:0000259" key="2">
    <source>
        <dbReference type="PROSITE" id="PS50097"/>
    </source>
</evidence>
<reference evidence="3" key="1">
    <citation type="submission" date="2022-04" db="EMBL/GenBank/DDBJ databases">
        <title>Carnegiea gigantea Genome sequencing and assembly v2.</title>
        <authorList>
            <person name="Copetti D."/>
            <person name="Sanderson M.J."/>
            <person name="Burquez A."/>
            <person name="Wojciechowski M.F."/>
        </authorList>
    </citation>
    <scope>NUCLEOTIDE SEQUENCE</scope>
    <source>
        <strain evidence="3">SGP5-SGP5p</strain>
        <tissue evidence="3">Aerial part</tissue>
    </source>
</reference>
<keyword evidence="4" id="KW-1185">Reference proteome</keyword>
<gene>
    <name evidence="3" type="ORF">Cgig2_001976</name>
</gene>
<dbReference type="Proteomes" id="UP001153076">
    <property type="component" value="Unassembled WGS sequence"/>
</dbReference>
<evidence type="ECO:0000313" key="4">
    <source>
        <dbReference type="Proteomes" id="UP001153076"/>
    </source>
</evidence>
<dbReference type="PROSITE" id="PS50097">
    <property type="entry name" value="BTB"/>
    <property type="match status" value="1"/>
</dbReference>
<protein>
    <recommendedName>
        <fullName evidence="2">BTB domain-containing protein</fullName>
    </recommendedName>
</protein>
<dbReference type="InterPro" id="IPR000210">
    <property type="entry name" value="BTB/POZ_dom"/>
</dbReference>
<proteinExistence type="predicted"/>